<accession>A0A0C4YW84</accession>
<protein>
    <submittedName>
        <fullName evidence="2">Flp pilus assembly protein TadD, contains TPR repeats</fullName>
    </submittedName>
</protein>
<sequence length="267" mass="28429">MALAVLSGCGASLATRMSDQADAQVELSKLRDKQDRAIYDDKSVYLGLIGKMQEEGLYFASLAHIDVYENRFGVSPAMTLMRADALRETNQDAAAEQAYRSLAGTSVQARAYHGLGLIAGRRNDFAAAATAFQLAAGADPTNAQVANDLGYALMRTGALPEARVPVMQALQLDGKNPRVVSNAAVWLAADGKREQAASLMQRAGLPEATRKAVLQEAERVRRASTQRERVAAQQAVAQTAPQSARLAAAGTPGPNHQRLTDIIQATP</sequence>
<keyword evidence="1" id="KW-0802">TPR repeat</keyword>
<dbReference type="PIRSF" id="PIRSF029658">
    <property type="entry name" value="UCP029658_TPR"/>
    <property type="match status" value="1"/>
</dbReference>
<dbReference type="InterPro" id="IPR016931">
    <property type="entry name" value="UCP029658_TPR"/>
</dbReference>
<dbReference type="STRING" id="68895.RR42_s3175"/>
<organism evidence="2 3">
    <name type="scientific">Cupriavidus basilensis</name>
    <dbReference type="NCBI Taxonomy" id="68895"/>
    <lineage>
        <taxon>Bacteria</taxon>
        <taxon>Pseudomonadati</taxon>
        <taxon>Pseudomonadota</taxon>
        <taxon>Betaproteobacteria</taxon>
        <taxon>Burkholderiales</taxon>
        <taxon>Burkholderiaceae</taxon>
        <taxon>Cupriavidus</taxon>
    </lineage>
</organism>
<dbReference type="Gene3D" id="1.25.40.10">
    <property type="entry name" value="Tetratricopeptide repeat domain"/>
    <property type="match status" value="1"/>
</dbReference>
<dbReference type="Proteomes" id="UP000031843">
    <property type="component" value="Chromosome secondary"/>
</dbReference>
<proteinExistence type="predicted"/>
<reference evidence="2 3" key="1">
    <citation type="journal article" date="2015" name="Genome Announc.">
        <title>Complete Genome Sequence of Cupriavidus basilensis 4G11, Isolated from the Oak Ridge Field Research Center Site.</title>
        <authorList>
            <person name="Ray J."/>
            <person name="Waters R.J."/>
            <person name="Skerker J.M."/>
            <person name="Kuehl J.V."/>
            <person name="Price M.N."/>
            <person name="Huang J."/>
            <person name="Chakraborty R."/>
            <person name="Arkin A.P."/>
            <person name="Deutschbauer A."/>
        </authorList>
    </citation>
    <scope>NUCLEOTIDE SEQUENCE [LARGE SCALE GENOMIC DNA]</scope>
    <source>
        <strain evidence="2">4G11</strain>
    </source>
</reference>
<dbReference type="InterPro" id="IPR011990">
    <property type="entry name" value="TPR-like_helical_dom_sf"/>
</dbReference>
<dbReference type="SMART" id="SM00028">
    <property type="entry name" value="TPR"/>
    <property type="match status" value="2"/>
</dbReference>
<evidence type="ECO:0000313" key="2">
    <source>
        <dbReference type="EMBL" id="AJG24756.1"/>
    </source>
</evidence>
<evidence type="ECO:0000256" key="1">
    <source>
        <dbReference type="PROSITE-ProRule" id="PRU00339"/>
    </source>
</evidence>
<keyword evidence="3" id="KW-1185">Reference proteome</keyword>
<name>A0A0C4YW84_9BURK</name>
<dbReference type="KEGG" id="cbw:RR42_s3175"/>
<dbReference type="SUPFAM" id="SSF48452">
    <property type="entry name" value="TPR-like"/>
    <property type="match status" value="1"/>
</dbReference>
<gene>
    <name evidence="2" type="ORF">RR42_s3175</name>
</gene>
<dbReference type="InterPro" id="IPR019734">
    <property type="entry name" value="TPR_rpt"/>
</dbReference>
<evidence type="ECO:0000313" key="3">
    <source>
        <dbReference type="Proteomes" id="UP000031843"/>
    </source>
</evidence>
<feature type="repeat" description="TPR" evidence="1">
    <location>
        <begin position="109"/>
        <end position="142"/>
    </location>
</feature>
<dbReference type="AlphaFoldDB" id="A0A0C4YW84"/>
<dbReference type="OrthoDB" id="8535852at2"/>
<dbReference type="EMBL" id="CP010537">
    <property type="protein sequence ID" value="AJG24756.1"/>
    <property type="molecule type" value="Genomic_DNA"/>
</dbReference>
<dbReference type="PROSITE" id="PS50005">
    <property type="entry name" value="TPR"/>
    <property type="match status" value="1"/>
</dbReference>